<dbReference type="InterPro" id="IPR020354">
    <property type="entry name" value="Competence_nuclease_inhibitor"/>
</dbReference>
<reference evidence="1 2" key="1">
    <citation type="submission" date="2016-02" db="EMBL/GenBank/DDBJ databases">
        <title>Paenibacillus sp. LPB0068, isolated from Crassostrea gigas.</title>
        <authorList>
            <person name="Shin S.-K."/>
            <person name="Yi H."/>
        </authorList>
    </citation>
    <scope>NUCLEOTIDE SEQUENCE [LARGE SCALE GENOMIC DNA]</scope>
    <source>
        <strain evidence="1 2">LPB0068</strain>
    </source>
</reference>
<dbReference type="STRING" id="1763538.LPB68_03360"/>
<dbReference type="AlphaFoldDB" id="A0A162RSR7"/>
<dbReference type="EMBL" id="LSFN01000014">
    <property type="protein sequence ID" value="OAB74507.1"/>
    <property type="molecule type" value="Genomic_DNA"/>
</dbReference>
<accession>A0A162RSR7</accession>
<evidence type="ECO:0000313" key="2">
    <source>
        <dbReference type="Proteomes" id="UP000077134"/>
    </source>
</evidence>
<sequence>MNAEIQKIQMSISHHQIQVRSRAYAEEWCQWGDSNIEQGAIIHPGYITFDPLIEGSFEADVLLVLKDNFSLDLLSKRCYVVPFEVLELEHLEVLSVGTVVTIQIPLLGNCHYELYYEVYGEEAPFYKLTFVPVGQKVQSKVLLNDDWGGVCDHLLMEGFTN</sequence>
<keyword evidence="2" id="KW-1185">Reference proteome</keyword>
<protein>
    <recommendedName>
        <fullName evidence="3">Competence protein J (ComJ)</fullName>
    </recommendedName>
</protein>
<gene>
    <name evidence="1" type="ORF">PNBC_10600</name>
</gene>
<evidence type="ECO:0008006" key="3">
    <source>
        <dbReference type="Google" id="ProtNLM"/>
    </source>
</evidence>
<dbReference type="Gene3D" id="2.60.34.30">
    <property type="entry name" value="Competence, DNA-entry nuclease inhibitor, ComJ"/>
    <property type="match status" value="1"/>
</dbReference>
<dbReference type="Pfam" id="PF11033">
    <property type="entry name" value="ComJ"/>
    <property type="match status" value="1"/>
</dbReference>
<comment type="caution">
    <text evidence="1">The sequence shown here is derived from an EMBL/GenBank/DDBJ whole genome shotgun (WGS) entry which is preliminary data.</text>
</comment>
<dbReference type="RefSeq" id="WP_068657884.1">
    <property type="nucleotide sequence ID" value="NZ_CP017770.1"/>
</dbReference>
<dbReference type="InterPro" id="IPR038691">
    <property type="entry name" value="ComJ_sf"/>
</dbReference>
<dbReference type="KEGG" id="pcx:LPB68_03360"/>
<organism evidence="1 2">
    <name type="scientific">Paenibacillus crassostreae</name>
    <dbReference type="NCBI Taxonomy" id="1763538"/>
    <lineage>
        <taxon>Bacteria</taxon>
        <taxon>Bacillati</taxon>
        <taxon>Bacillota</taxon>
        <taxon>Bacilli</taxon>
        <taxon>Bacillales</taxon>
        <taxon>Paenibacillaceae</taxon>
        <taxon>Paenibacillus</taxon>
    </lineage>
</organism>
<name>A0A162RSR7_9BACL</name>
<evidence type="ECO:0000313" key="1">
    <source>
        <dbReference type="EMBL" id="OAB74507.1"/>
    </source>
</evidence>
<proteinExistence type="predicted"/>
<dbReference type="Proteomes" id="UP000077134">
    <property type="component" value="Unassembled WGS sequence"/>
</dbReference>